<keyword evidence="5" id="KW-0443">Lipid metabolism</keyword>
<evidence type="ECO:0000256" key="5">
    <source>
        <dbReference type="ARBA" id="ARBA00023098"/>
    </source>
</evidence>
<feature type="transmembrane region" description="Helical" evidence="7">
    <location>
        <begin position="14"/>
        <end position="32"/>
    </location>
</feature>
<evidence type="ECO:0000256" key="4">
    <source>
        <dbReference type="ARBA" id="ARBA00023002"/>
    </source>
</evidence>
<sequence>MMDYFWGEDGLEHIYSWSIPIHATVILAEMIYSHVSEAKLYSGKDVATNVYLALLNFGLDFIMKAFAMGVMFFFFNHRFFSWEFNIWYWLICFVVTDFAYYVLHYIDHHSRAFWAVHITHHSSEFFNLTTGFRSPVLQPLYRYLYFSPLAFLGFNPWHIMVVYAIGQVYGTWVHTQAIKSMGILEYILVTPSHHRVHHACNIKYLDRNMGMCLIIWDKMFGTFEKEDPNVPIKYGIYPKMPDNRPDTVLLYEWRKIWKDIRQPGLKFSDRINYIFNSPGWRHDGTGKTVRQFQKEYLAKKAVKKQSLNKKSA</sequence>
<comment type="subcellular location">
    <subcellularLocation>
        <location evidence="1">Endomembrane system</location>
        <topology evidence="1">Multi-pass membrane protein</topology>
    </subcellularLocation>
</comment>
<evidence type="ECO:0000256" key="3">
    <source>
        <dbReference type="ARBA" id="ARBA00022989"/>
    </source>
</evidence>
<dbReference type="Pfam" id="PF04116">
    <property type="entry name" value="FA_hydroxylase"/>
    <property type="match status" value="1"/>
</dbReference>
<evidence type="ECO:0000256" key="6">
    <source>
        <dbReference type="ARBA" id="ARBA00023136"/>
    </source>
</evidence>
<evidence type="ECO:0000259" key="8">
    <source>
        <dbReference type="Pfam" id="PF04116"/>
    </source>
</evidence>
<dbReference type="InterPro" id="IPR051689">
    <property type="entry name" value="Sterol_desaturase/TMEM195"/>
</dbReference>
<proteinExistence type="predicted"/>
<evidence type="ECO:0000313" key="10">
    <source>
        <dbReference type="Proteomes" id="UP001225072"/>
    </source>
</evidence>
<dbReference type="PANTHER" id="PTHR21624:SF1">
    <property type="entry name" value="ALKYLGLYCEROL MONOOXYGENASE"/>
    <property type="match status" value="1"/>
</dbReference>
<evidence type="ECO:0000256" key="2">
    <source>
        <dbReference type="ARBA" id="ARBA00022692"/>
    </source>
</evidence>
<dbReference type="RefSeq" id="WP_307449803.1">
    <property type="nucleotide sequence ID" value="NZ_JAUTAL010000001.1"/>
</dbReference>
<dbReference type="EMBL" id="JAUTAL010000001">
    <property type="protein sequence ID" value="MDQ1096802.1"/>
    <property type="molecule type" value="Genomic_DNA"/>
</dbReference>
<name>A0ABU0TIB7_9FLAO</name>
<evidence type="ECO:0000256" key="7">
    <source>
        <dbReference type="SAM" id="Phobius"/>
    </source>
</evidence>
<feature type="domain" description="Fatty acid hydroxylase" evidence="8">
    <location>
        <begin position="89"/>
        <end position="222"/>
    </location>
</feature>
<keyword evidence="10" id="KW-1185">Reference proteome</keyword>
<dbReference type="PANTHER" id="PTHR21624">
    <property type="entry name" value="STEROL DESATURASE-RELATED PROTEIN"/>
    <property type="match status" value="1"/>
</dbReference>
<keyword evidence="4" id="KW-0560">Oxidoreductase</keyword>
<comment type="caution">
    <text evidence="9">The sequence shown here is derived from an EMBL/GenBank/DDBJ whole genome shotgun (WGS) entry which is preliminary data.</text>
</comment>
<gene>
    <name evidence="9" type="ORF">QE404_001949</name>
</gene>
<accession>A0ABU0TIB7</accession>
<feature type="transmembrane region" description="Helical" evidence="7">
    <location>
        <begin position="86"/>
        <end position="103"/>
    </location>
</feature>
<feature type="transmembrane region" description="Helical" evidence="7">
    <location>
        <begin position="53"/>
        <end position="74"/>
    </location>
</feature>
<feature type="transmembrane region" description="Helical" evidence="7">
    <location>
        <begin position="143"/>
        <end position="166"/>
    </location>
</feature>
<dbReference type="Proteomes" id="UP001225072">
    <property type="component" value="Unassembled WGS sequence"/>
</dbReference>
<protein>
    <submittedName>
        <fullName evidence="9">Sterol desaturase/sphingolipid hydroxylase (Fatty acid hydroxylase superfamily)</fullName>
    </submittedName>
</protein>
<keyword evidence="3 7" id="KW-1133">Transmembrane helix</keyword>
<organism evidence="9 10">
    <name type="scientific">Chryseobacterium camelliae</name>
    <dbReference type="NCBI Taxonomy" id="1265445"/>
    <lineage>
        <taxon>Bacteria</taxon>
        <taxon>Pseudomonadati</taxon>
        <taxon>Bacteroidota</taxon>
        <taxon>Flavobacteriia</taxon>
        <taxon>Flavobacteriales</taxon>
        <taxon>Weeksellaceae</taxon>
        <taxon>Chryseobacterium group</taxon>
        <taxon>Chryseobacterium</taxon>
    </lineage>
</organism>
<reference evidence="9 10" key="1">
    <citation type="submission" date="2023-07" db="EMBL/GenBank/DDBJ databases">
        <title>Functional and genomic diversity of the sorghum phyllosphere microbiome.</title>
        <authorList>
            <person name="Shade A."/>
        </authorList>
    </citation>
    <scope>NUCLEOTIDE SEQUENCE [LARGE SCALE GENOMIC DNA]</scope>
    <source>
        <strain evidence="9 10">SORGH_AS_1064</strain>
    </source>
</reference>
<evidence type="ECO:0000313" key="9">
    <source>
        <dbReference type="EMBL" id="MDQ1096802.1"/>
    </source>
</evidence>
<keyword evidence="2 7" id="KW-0812">Transmembrane</keyword>
<dbReference type="InterPro" id="IPR006694">
    <property type="entry name" value="Fatty_acid_hydroxylase"/>
</dbReference>
<keyword evidence="6 7" id="KW-0472">Membrane</keyword>
<evidence type="ECO:0000256" key="1">
    <source>
        <dbReference type="ARBA" id="ARBA00004127"/>
    </source>
</evidence>